<name>A0A8J6TP47_9BACT</name>
<dbReference type="EMBL" id="JACNJH010000262">
    <property type="protein sequence ID" value="MBC8363156.1"/>
    <property type="molecule type" value="Genomic_DNA"/>
</dbReference>
<proteinExistence type="predicted"/>
<sequence length="329" mass="37198">MNENRHFLIIRLSGKAVRAGRIPVSHLLRLLSELNKVLNRVGRVLLGEIDSVRKGRVQRSIKDETALDLVKITHGSPETVLGLERSPGQQAIEGIDFGLEIIEKSIEGLSHIQTMEDDLPPGFDAGVLLAWRDLGLMLEQGVSELEFGLNHRPQPLKSRYTIPGYHRVQQRIQGPMLNIRTVEGRLLMADFKEHGTRCRIHPSYGDPIMCLFNESQKDEVLENILHFVRLVGEAREDAVTGKITSIQLHDIQRLENREQECRELLPQGVPLPTDFWQAPSLDDLAQAQGVQPMSDITKLFGTWPGDPDDGFEKIVNDLRKRDVLTEDRP</sequence>
<gene>
    <name evidence="1" type="ORF">H8E23_17360</name>
</gene>
<evidence type="ECO:0000313" key="2">
    <source>
        <dbReference type="Proteomes" id="UP000603434"/>
    </source>
</evidence>
<evidence type="ECO:0000313" key="1">
    <source>
        <dbReference type="EMBL" id="MBC8363156.1"/>
    </source>
</evidence>
<reference evidence="1 2" key="1">
    <citation type="submission" date="2020-08" db="EMBL/GenBank/DDBJ databases">
        <title>Bridging the membrane lipid divide: bacteria of the FCB group superphylum have the potential to synthesize archaeal ether lipids.</title>
        <authorList>
            <person name="Villanueva L."/>
            <person name="Von Meijenfeldt F.A.B."/>
            <person name="Westbye A.B."/>
            <person name="Yadav S."/>
            <person name="Hopmans E.C."/>
            <person name="Dutilh B.E."/>
            <person name="Sinninghe Damste J.S."/>
        </authorList>
    </citation>
    <scope>NUCLEOTIDE SEQUENCE [LARGE SCALE GENOMIC DNA]</scope>
    <source>
        <strain evidence="1">NIOZ-UU30</strain>
    </source>
</reference>
<protein>
    <submittedName>
        <fullName evidence="1">Uncharacterized protein</fullName>
    </submittedName>
</protein>
<comment type="caution">
    <text evidence="1">The sequence shown here is derived from an EMBL/GenBank/DDBJ whole genome shotgun (WGS) entry which is preliminary data.</text>
</comment>
<dbReference type="AlphaFoldDB" id="A0A8J6TP47"/>
<organism evidence="1 2">
    <name type="scientific">Candidatus Desulfatibia profunda</name>
    <dbReference type="NCBI Taxonomy" id="2841695"/>
    <lineage>
        <taxon>Bacteria</taxon>
        <taxon>Pseudomonadati</taxon>
        <taxon>Thermodesulfobacteriota</taxon>
        <taxon>Desulfobacteria</taxon>
        <taxon>Desulfobacterales</taxon>
        <taxon>Desulfobacterales incertae sedis</taxon>
        <taxon>Candidatus Desulfatibia</taxon>
    </lineage>
</organism>
<accession>A0A8J6TP47</accession>
<dbReference type="Proteomes" id="UP000603434">
    <property type="component" value="Unassembled WGS sequence"/>
</dbReference>